<sequence length="168" mass="18424">MTHAYSVRPATNGDLASVLQVLADNQSSRPTELPAPAASPSKRQIAMWSRITRSPDVTVYLAESGGQPVGTACLSILPNITYDCRPTAFIEAVVVRYEHRRRGVARLMLGCALDAARRESCFKVQLLTHKKHAIDGAHDLYRSLGFEAEAEGFRLYLRDASLSLADPL</sequence>
<dbReference type="InterPro" id="IPR050832">
    <property type="entry name" value="Bact_Acetyltransf"/>
</dbReference>
<accession>A0A7W7I2F3</accession>
<dbReference type="PANTHER" id="PTHR43877">
    <property type="entry name" value="AMINOALKYLPHOSPHONATE N-ACETYLTRANSFERASE-RELATED-RELATED"/>
    <property type="match status" value="1"/>
</dbReference>
<dbReference type="Pfam" id="PF00583">
    <property type="entry name" value="Acetyltransf_1"/>
    <property type="match status" value="1"/>
</dbReference>
<dbReference type="Gene3D" id="3.40.630.30">
    <property type="match status" value="1"/>
</dbReference>
<dbReference type="PANTHER" id="PTHR43877:SF1">
    <property type="entry name" value="ACETYLTRANSFERASE"/>
    <property type="match status" value="1"/>
</dbReference>
<gene>
    <name evidence="4" type="ORF">BJ971_005777</name>
</gene>
<proteinExistence type="predicted"/>
<dbReference type="GO" id="GO:0016747">
    <property type="term" value="F:acyltransferase activity, transferring groups other than amino-acyl groups"/>
    <property type="evidence" value="ECO:0007669"/>
    <property type="project" value="InterPro"/>
</dbReference>
<dbReference type="SUPFAM" id="SSF55729">
    <property type="entry name" value="Acyl-CoA N-acyltransferases (Nat)"/>
    <property type="match status" value="1"/>
</dbReference>
<keyword evidence="1 4" id="KW-0808">Transferase</keyword>
<comment type="caution">
    <text evidence="4">The sequence shown here is derived from an EMBL/GenBank/DDBJ whole genome shotgun (WGS) entry which is preliminary data.</text>
</comment>
<evidence type="ECO:0000256" key="1">
    <source>
        <dbReference type="ARBA" id="ARBA00022679"/>
    </source>
</evidence>
<organism evidence="4 5">
    <name type="scientific">Actinoplanes digitatis</name>
    <dbReference type="NCBI Taxonomy" id="1868"/>
    <lineage>
        <taxon>Bacteria</taxon>
        <taxon>Bacillati</taxon>
        <taxon>Actinomycetota</taxon>
        <taxon>Actinomycetes</taxon>
        <taxon>Micromonosporales</taxon>
        <taxon>Micromonosporaceae</taxon>
        <taxon>Actinoplanes</taxon>
    </lineage>
</organism>
<dbReference type="InterPro" id="IPR016181">
    <property type="entry name" value="Acyl_CoA_acyltransferase"/>
</dbReference>
<dbReference type="PROSITE" id="PS51186">
    <property type="entry name" value="GNAT"/>
    <property type="match status" value="1"/>
</dbReference>
<feature type="domain" description="N-acetyltransferase" evidence="3">
    <location>
        <begin position="5"/>
        <end position="168"/>
    </location>
</feature>
<keyword evidence="5" id="KW-1185">Reference proteome</keyword>
<evidence type="ECO:0000259" key="3">
    <source>
        <dbReference type="PROSITE" id="PS51186"/>
    </source>
</evidence>
<dbReference type="RefSeq" id="WP_184996308.1">
    <property type="nucleotide sequence ID" value="NZ_BOMK01000031.1"/>
</dbReference>
<dbReference type="AlphaFoldDB" id="A0A7W7I2F3"/>
<evidence type="ECO:0000256" key="2">
    <source>
        <dbReference type="ARBA" id="ARBA00023315"/>
    </source>
</evidence>
<dbReference type="CDD" id="cd04301">
    <property type="entry name" value="NAT_SF"/>
    <property type="match status" value="1"/>
</dbReference>
<evidence type="ECO:0000313" key="4">
    <source>
        <dbReference type="EMBL" id="MBB4765221.1"/>
    </source>
</evidence>
<protein>
    <submittedName>
        <fullName evidence="4">GNAT superfamily N-acetyltransferase</fullName>
    </submittedName>
</protein>
<evidence type="ECO:0000313" key="5">
    <source>
        <dbReference type="Proteomes" id="UP000578112"/>
    </source>
</evidence>
<name>A0A7W7I2F3_9ACTN</name>
<keyword evidence="2" id="KW-0012">Acyltransferase</keyword>
<dbReference type="InterPro" id="IPR000182">
    <property type="entry name" value="GNAT_dom"/>
</dbReference>
<dbReference type="EMBL" id="JACHNH010000001">
    <property type="protein sequence ID" value="MBB4765221.1"/>
    <property type="molecule type" value="Genomic_DNA"/>
</dbReference>
<reference evidence="4 5" key="1">
    <citation type="submission" date="2020-08" db="EMBL/GenBank/DDBJ databases">
        <title>Sequencing the genomes of 1000 actinobacteria strains.</title>
        <authorList>
            <person name="Klenk H.-P."/>
        </authorList>
    </citation>
    <scope>NUCLEOTIDE SEQUENCE [LARGE SCALE GENOMIC DNA]</scope>
    <source>
        <strain evidence="4 5">DSM 43149</strain>
    </source>
</reference>
<dbReference type="Proteomes" id="UP000578112">
    <property type="component" value="Unassembled WGS sequence"/>
</dbReference>